<evidence type="ECO:0000256" key="4">
    <source>
        <dbReference type="HAMAP-Rule" id="MF_00487"/>
    </source>
</evidence>
<feature type="binding site" evidence="4 7">
    <location>
        <position position="95"/>
    </location>
    <ligand>
        <name>NAD(+)</name>
        <dbReference type="ChEBI" id="CHEBI:57540"/>
    </ligand>
</feature>
<feature type="binding site" evidence="7">
    <location>
        <begin position="8"/>
        <end position="14"/>
    </location>
    <ligand>
        <name>NAD(+)</name>
        <dbReference type="ChEBI" id="CHEBI:57540"/>
    </ligand>
</feature>
<evidence type="ECO:0000259" key="9">
    <source>
        <dbReference type="Pfam" id="PF02866"/>
    </source>
</evidence>
<dbReference type="PRINTS" id="PR00086">
    <property type="entry name" value="LLDHDRGNASE"/>
</dbReference>
<comment type="function">
    <text evidence="4">Catalyzes the reversible oxidation of malate to oxaloacetate.</text>
</comment>
<dbReference type="InterPro" id="IPR001557">
    <property type="entry name" value="L-lactate/malate_DH"/>
</dbReference>
<dbReference type="Pfam" id="PF02866">
    <property type="entry name" value="Ldh_1_C"/>
    <property type="match status" value="1"/>
</dbReference>
<dbReference type="FunFam" id="3.40.50.720:FF:000018">
    <property type="entry name" value="Malate dehydrogenase"/>
    <property type="match status" value="1"/>
</dbReference>
<proteinExistence type="inferred from homology"/>
<feature type="binding site" evidence="4 7">
    <location>
        <begin position="118"/>
        <end position="120"/>
    </location>
    <ligand>
        <name>NAD(+)</name>
        <dbReference type="ChEBI" id="CHEBI:57540"/>
    </ligand>
</feature>
<evidence type="ECO:0000259" key="8">
    <source>
        <dbReference type="Pfam" id="PF00056"/>
    </source>
</evidence>
<sequence length="306" mass="32107">MRKVSVVGGGGNVGASAGLYLAERGICDVVMVDIAEGVPQGKALDLAEARSVRGYDSSIIGTNDYSDITDSDVVVVTAGFPRKPGMSRTDLLLKNAEIVSSVAGNIKKYAPNAYVVVVSNPLDMMTYHMMKETGFDPKRVMGMAGVLDATRFRCFIADELGVAATDVQAMVLGGHGDSMVPLPRYATVSGVPITDLLDAETIDRLVKRTAVGGGEIVKLMGTSAFYAPAASAAQMAEAILLDNKRMLPAAAFCTGQYGIRDVYVGVPIILGANGVEKIVELPLSDAELDMLRTSAGEVAEGIKELP</sequence>
<dbReference type="NCBIfam" id="TIGR01763">
    <property type="entry name" value="MalateDH_bact"/>
    <property type="match status" value="1"/>
</dbReference>
<feature type="binding site" evidence="4 6">
    <location>
        <position position="151"/>
    </location>
    <ligand>
        <name>substrate</name>
    </ligand>
</feature>
<evidence type="ECO:0000256" key="1">
    <source>
        <dbReference type="ARBA" id="ARBA00022532"/>
    </source>
</evidence>
<evidence type="ECO:0000256" key="5">
    <source>
        <dbReference type="PIRSR" id="PIRSR000102-1"/>
    </source>
</evidence>
<keyword evidence="1 4" id="KW-0816">Tricarboxylic acid cycle</keyword>
<dbReference type="SUPFAM" id="SSF51735">
    <property type="entry name" value="NAD(P)-binding Rossmann-fold domains"/>
    <property type="match status" value="1"/>
</dbReference>
<dbReference type="GO" id="GO:0030060">
    <property type="term" value="F:L-malate dehydrogenase (NAD+) activity"/>
    <property type="evidence" value="ECO:0007669"/>
    <property type="project" value="UniProtKB-UniRule"/>
</dbReference>
<dbReference type="GO" id="GO:0006099">
    <property type="term" value="P:tricarboxylic acid cycle"/>
    <property type="evidence" value="ECO:0007669"/>
    <property type="project" value="UniProtKB-UniRule"/>
</dbReference>
<dbReference type="InterPro" id="IPR011275">
    <property type="entry name" value="Malate_DH_type3"/>
</dbReference>
<dbReference type="AlphaFoldDB" id="A0A7Y2H2S7"/>
<dbReference type="Gene3D" id="3.90.110.10">
    <property type="entry name" value="Lactate dehydrogenase/glycoside hydrolase, family 4, C-terminal"/>
    <property type="match status" value="1"/>
</dbReference>
<dbReference type="GO" id="GO:0006089">
    <property type="term" value="P:lactate metabolic process"/>
    <property type="evidence" value="ECO:0007669"/>
    <property type="project" value="TreeGrafter"/>
</dbReference>
<evidence type="ECO:0000313" key="10">
    <source>
        <dbReference type="EMBL" id="NNF06983.1"/>
    </source>
</evidence>
<comment type="similarity">
    <text evidence="4">Belongs to the LDH/MDH superfamily. MDH type 3 family.</text>
</comment>
<protein>
    <recommendedName>
        <fullName evidence="4">Malate dehydrogenase</fullName>
        <ecNumber evidence="4">1.1.1.37</ecNumber>
    </recommendedName>
</protein>
<evidence type="ECO:0000313" key="11">
    <source>
        <dbReference type="Proteomes" id="UP000547674"/>
    </source>
</evidence>
<comment type="catalytic activity">
    <reaction evidence="4">
        <text>(S)-malate + NAD(+) = oxaloacetate + NADH + H(+)</text>
        <dbReference type="Rhea" id="RHEA:21432"/>
        <dbReference type="ChEBI" id="CHEBI:15378"/>
        <dbReference type="ChEBI" id="CHEBI:15589"/>
        <dbReference type="ChEBI" id="CHEBI:16452"/>
        <dbReference type="ChEBI" id="CHEBI:57540"/>
        <dbReference type="ChEBI" id="CHEBI:57945"/>
        <dbReference type="EC" id="1.1.1.37"/>
    </reaction>
</comment>
<dbReference type="PANTHER" id="PTHR43128:SF16">
    <property type="entry name" value="L-LACTATE DEHYDROGENASE"/>
    <property type="match status" value="1"/>
</dbReference>
<feature type="binding site" evidence="4 6">
    <location>
        <position position="88"/>
    </location>
    <ligand>
        <name>substrate</name>
    </ligand>
</feature>
<feature type="domain" description="Lactate/malate dehydrogenase N-terminal" evidence="8">
    <location>
        <begin position="3"/>
        <end position="142"/>
    </location>
</feature>
<keyword evidence="3 4" id="KW-0520">NAD</keyword>
<organism evidence="10 11">
    <name type="scientific">Eiseniibacteriota bacterium</name>
    <dbReference type="NCBI Taxonomy" id="2212470"/>
    <lineage>
        <taxon>Bacteria</taxon>
        <taxon>Candidatus Eiseniibacteriota</taxon>
    </lineage>
</organism>
<reference evidence="10 11" key="1">
    <citation type="submission" date="2020-03" db="EMBL/GenBank/DDBJ databases">
        <title>Metabolic flexibility allows generalist bacteria to become dominant in a frequently disturbed ecosystem.</title>
        <authorList>
            <person name="Chen Y.-J."/>
            <person name="Leung P.M."/>
            <person name="Bay S.K."/>
            <person name="Hugenholtz P."/>
            <person name="Kessler A.J."/>
            <person name="Shelley G."/>
            <person name="Waite D.W."/>
            <person name="Cook P.L."/>
            <person name="Greening C."/>
        </authorList>
    </citation>
    <scope>NUCLEOTIDE SEQUENCE [LARGE SCALE GENOMIC DNA]</scope>
    <source>
        <strain evidence="10">SS_bin_28</strain>
    </source>
</reference>
<evidence type="ECO:0000256" key="3">
    <source>
        <dbReference type="ARBA" id="ARBA00023027"/>
    </source>
</evidence>
<feature type="binding site" evidence="4 7">
    <location>
        <position position="33"/>
    </location>
    <ligand>
        <name>NAD(+)</name>
        <dbReference type="ChEBI" id="CHEBI:57540"/>
    </ligand>
</feature>
<dbReference type="InterPro" id="IPR001236">
    <property type="entry name" value="Lactate/malate_DH_N"/>
</dbReference>
<evidence type="ECO:0000256" key="2">
    <source>
        <dbReference type="ARBA" id="ARBA00023002"/>
    </source>
</evidence>
<dbReference type="EC" id="1.1.1.37" evidence="4"/>
<evidence type="ECO:0000256" key="6">
    <source>
        <dbReference type="PIRSR" id="PIRSR000102-2"/>
    </source>
</evidence>
<dbReference type="PIRSF" id="PIRSF000102">
    <property type="entry name" value="Lac_mal_DH"/>
    <property type="match status" value="1"/>
</dbReference>
<dbReference type="Gene3D" id="3.40.50.720">
    <property type="entry name" value="NAD(P)-binding Rossmann-like Domain"/>
    <property type="match status" value="1"/>
</dbReference>
<gene>
    <name evidence="4 10" type="primary">mdh</name>
    <name evidence="10" type="ORF">HKN21_09500</name>
</gene>
<keyword evidence="2 4" id="KW-0560">Oxidoreductase</keyword>
<dbReference type="InterPro" id="IPR036291">
    <property type="entry name" value="NAD(P)-bd_dom_sf"/>
</dbReference>
<accession>A0A7Y2H2S7</accession>
<dbReference type="GO" id="GO:0004459">
    <property type="term" value="F:L-lactate dehydrogenase (NAD+) activity"/>
    <property type="evidence" value="ECO:0007669"/>
    <property type="project" value="TreeGrafter"/>
</dbReference>
<feature type="domain" description="Lactate/malate dehydrogenase C-terminal" evidence="9">
    <location>
        <begin position="147"/>
        <end position="304"/>
    </location>
</feature>
<feature type="binding site" evidence="4">
    <location>
        <begin position="9"/>
        <end position="14"/>
    </location>
    <ligand>
        <name>NAD(+)</name>
        <dbReference type="ChEBI" id="CHEBI:57540"/>
    </ligand>
</feature>
<dbReference type="InterPro" id="IPR022383">
    <property type="entry name" value="Lactate/malate_DH_C"/>
</dbReference>
<dbReference type="NCBIfam" id="NF004863">
    <property type="entry name" value="PRK06223.1"/>
    <property type="match status" value="1"/>
</dbReference>
<dbReference type="InterPro" id="IPR015955">
    <property type="entry name" value="Lactate_DH/Glyco_Ohase_4_C"/>
</dbReference>
<feature type="binding site" evidence="4 6">
    <location>
        <position position="82"/>
    </location>
    <ligand>
        <name>substrate</name>
    </ligand>
</feature>
<dbReference type="CDD" id="cd01339">
    <property type="entry name" value="LDH-like_MDH"/>
    <property type="match status" value="1"/>
</dbReference>
<name>A0A7Y2H2S7_UNCEI</name>
<feature type="binding site" evidence="4 6">
    <location>
        <position position="120"/>
    </location>
    <ligand>
        <name>substrate</name>
    </ligand>
</feature>
<dbReference type="EMBL" id="JABDJR010000378">
    <property type="protein sequence ID" value="NNF06983.1"/>
    <property type="molecule type" value="Genomic_DNA"/>
</dbReference>
<dbReference type="Pfam" id="PF00056">
    <property type="entry name" value="Ldh_1_N"/>
    <property type="match status" value="1"/>
</dbReference>
<dbReference type="HAMAP" id="MF_00487">
    <property type="entry name" value="Malate_dehydrog_3"/>
    <property type="match status" value="1"/>
</dbReference>
<evidence type="ECO:0000256" key="7">
    <source>
        <dbReference type="PIRSR" id="PIRSR000102-3"/>
    </source>
</evidence>
<comment type="caution">
    <text evidence="10">The sequence shown here is derived from an EMBL/GenBank/DDBJ whole genome shotgun (WGS) entry which is preliminary data.</text>
</comment>
<dbReference type="FunFam" id="3.90.110.10:FF:000004">
    <property type="entry name" value="Malate dehydrogenase"/>
    <property type="match status" value="1"/>
</dbReference>
<feature type="active site" description="Proton acceptor" evidence="4 5">
    <location>
        <position position="175"/>
    </location>
</feature>
<dbReference type="Proteomes" id="UP000547674">
    <property type="component" value="Unassembled WGS sequence"/>
</dbReference>
<dbReference type="SUPFAM" id="SSF56327">
    <property type="entry name" value="LDH C-terminal domain-like"/>
    <property type="match status" value="1"/>
</dbReference>
<dbReference type="PANTHER" id="PTHR43128">
    <property type="entry name" value="L-2-HYDROXYCARBOXYLATE DEHYDROGENASE (NAD(P)(+))"/>
    <property type="match status" value="1"/>
</dbReference>